<keyword evidence="6" id="KW-1185">Reference proteome</keyword>
<feature type="domain" description="Ig-like" evidence="4">
    <location>
        <begin position="128"/>
        <end position="220"/>
    </location>
</feature>
<keyword evidence="3" id="KW-0732">Signal</keyword>
<comment type="caution">
    <text evidence="5">The sequence shown here is derived from an EMBL/GenBank/DDBJ whole genome shotgun (WGS) entry which is preliminary data.</text>
</comment>
<dbReference type="InterPro" id="IPR036179">
    <property type="entry name" value="Ig-like_dom_sf"/>
</dbReference>
<feature type="compositionally biased region" description="Basic and acidic residues" evidence="1">
    <location>
        <begin position="513"/>
        <end position="526"/>
    </location>
</feature>
<keyword evidence="2" id="KW-1133">Transmembrane helix</keyword>
<keyword evidence="2" id="KW-0472">Membrane</keyword>
<evidence type="ECO:0000256" key="2">
    <source>
        <dbReference type="SAM" id="Phobius"/>
    </source>
</evidence>
<feature type="region of interest" description="Disordered" evidence="1">
    <location>
        <begin position="405"/>
        <end position="435"/>
    </location>
</feature>
<dbReference type="InterPro" id="IPR007110">
    <property type="entry name" value="Ig-like_dom"/>
</dbReference>
<feature type="region of interest" description="Disordered" evidence="1">
    <location>
        <begin position="472"/>
        <end position="575"/>
    </location>
</feature>
<sequence length="575" mass="62931">MVGVIRIMALLLAVIAGELLSNDSACFCTLRVYTVSAAAECPYGASPPVATIGQEMVIKCNLLLCFKSVYEWCKVNGAECIKVQDETSDELVVSENVSSATEVGGQQYECHCSGSSSNCKKYKIAVEPSVKLSLSPKVVRVGSSVDVICRAESYPPANNEDNYQIRHPHNKNISHMLLEDGSGVVHQIQAANKKEDTGEYECTVTLTLSDYGERIQSELYKANLIVYDPPTIVGVRNFTLTSLDQQSAVLECVVRNTLLEVWINWTLSTRVPITAEHTTSQNGDTFYLLLYSATPGEYTCNLFSTYSLGEPDNTATASVKNGSGTFCDCRNMEPAKDAAIISAILSIAIIGLLVIIISLFIVVKVVKKRGRSLQTLAMEPNEVHGERYVDLTEFGATSKNFAENKGFDNNDFKGDDRKEEHVENTGTPTPREDTLASMELNVDPRTEPSPPVSPVTVEPEVEKSDFDGEYYDENIDVFPPASPGNSGEPPVLPIPRNRADRPRSASRRLSGTDYHELPEETFDEKTAPAQPSRPGSASKSGRRRSLSLRSSVSLDPIETESLLSEDAAFQPKRLS</sequence>
<feature type="signal peptide" evidence="3">
    <location>
        <begin position="1"/>
        <end position="16"/>
    </location>
</feature>
<dbReference type="Proteomes" id="UP001174909">
    <property type="component" value="Unassembled WGS sequence"/>
</dbReference>
<dbReference type="Gene3D" id="2.60.40.10">
    <property type="entry name" value="Immunoglobulins"/>
    <property type="match status" value="1"/>
</dbReference>
<evidence type="ECO:0000313" key="6">
    <source>
        <dbReference type="Proteomes" id="UP001174909"/>
    </source>
</evidence>
<name>A0AA35S1L7_GEOBA</name>
<feature type="chain" id="PRO_5041426051" description="Ig-like domain-containing protein" evidence="3">
    <location>
        <begin position="17"/>
        <end position="575"/>
    </location>
</feature>
<dbReference type="SUPFAM" id="SSF48726">
    <property type="entry name" value="Immunoglobulin"/>
    <property type="match status" value="2"/>
</dbReference>
<dbReference type="InterPro" id="IPR013783">
    <property type="entry name" value="Ig-like_fold"/>
</dbReference>
<evidence type="ECO:0000313" key="5">
    <source>
        <dbReference type="EMBL" id="CAI8020226.1"/>
    </source>
</evidence>
<keyword evidence="2" id="KW-0812">Transmembrane</keyword>
<organism evidence="5 6">
    <name type="scientific">Geodia barretti</name>
    <name type="common">Barrett's horny sponge</name>
    <dbReference type="NCBI Taxonomy" id="519541"/>
    <lineage>
        <taxon>Eukaryota</taxon>
        <taxon>Metazoa</taxon>
        <taxon>Porifera</taxon>
        <taxon>Demospongiae</taxon>
        <taxon>Heteroscleromorpha</taxon>
        <taxon>Tetractinellida</taxon>
        <taxon>Astrophorina</taxon>
        <taxon>Geodiidae</taxon>
        <taxon>Geodia</taxon>
    </lineage>
</organism>
<proteinExistence type="predicted"/>
<feature type="transmembrane region" description="Helical" evidence="2">
    <location>
        <begin position="339"/>
        <end position="363"/>
    </location>
</feature>
<evidence type="ECO:0000256" key="1">
    <source>
        <dbReference type="SAM" id="MobiDB-lite"/>
    </source>
</evidence>
<evidence type="ECO:0000256" key="3">
    <source>
        <dbReference type="SAM" id="SignalP"/>
    </source>
</evidence>
<dbReference type="EMBL" id="CASHTH010001811">
    <property type="protein sequence ID" value="CAI8020226.1"/>
    <property type="molecule type" value="Genomic_DNA"/>
</dbReference>
<reference evidence="5" key="1">
    <citation type="submission" date="2023-03" db="EMBL/GenBank/DDBJ databases">
        <authorList>
            <person name="Steffen K."/>
            <person name="Cardenas P."/>
        </authorList>
    </citation>
    <scope>NUCLEOTIDE SEQUENCE</scope>
</reference>
<gene>
    <name evidence="5" type="ORF">GBAR_LOCUS12099</name>
</gene>
<dbReference type="PROSITE" id="PS50835">
    <property type="entry name" value="IG_LIKE"/>
    <property type="match status" value="2"/>
</dbReference>
<protein>
    <recommendedName>
        <fullName evidence="4">Ig-like domain-containing protein</fullName>
    </recommendedName>
</protein>
<evidence type="ECO:0000259" key="4">
    <source>
        <dbReference type="PROSITE" id="PS50835"/>
    </source>
</evidence>
<feature type="compositionally biased region" description="Basic and acidic residues" evidence="1">
    <location>
        <begin position="405"/>
        <end position="423"/>
    </location>
</feature>
<dbReference type="AlphaFoldDB" id="A0AA35S1L7"/>
<accession>A0AA35S1L7</accession>
<feature type="domain" description="Ig-like" evidence="4">
    <location>
        <begin position="230"/>
        <end position="318"/>
    </location>
</feature>